<accession>K9H4F5</accession>
<evidence type="ECO:0000256" key="5">
    <source>
        <dbReference type="ARBA" id="ARBA00052218"/>
    </source>
</evidence>
<evidence type="ECO:0000256" key="1">
    <source>
        <dbReference type="ARBA" id="ARBA00009919"/>
    </source>
</evidence>
<dbReference type="PANTHER" id="PTHR10953">
    <property type="entry name" value="UBIQUITIN-ACTIVATING ENZYME E1"/>
    <property type="match status" value="1"/>
</dbReference>
<dbReference type="STRING" id="1238182.C882_3033"/>
<dbReference type="InterPro" id="IPR035985">
    <property type="entry name" value="Ubiquitin-activating_enz"/>
</dbReference>
<dbReference type="NCBIfam" id="NF004281">
    <property type="entry name" value="PRK05690.1"/>
    <property type="match status" value="1"/>
</dbReference>
<evidence type="ECO:0000256" key="10">
    <source>
        <dbReference type="ARBA" id="ARBA00075110"/>
    </source>
</evidence>
<dbReference type="GO" id="GO:0008146">
    <property type="term" value="F:sulfotransferase activity"/>
    <property type="evidence" value="ECO:0007669"/>
    <property type="project" value="TreeGrafter"/>
</dbReference>
<dbReference type="EMBL" id="ANHY01000004">
    <property type="protein sequence ID" value="EKV31969.1"/>
    <property type="molecule type" value="Genomic_DNA"/>
</dbReference>
<reference evidence="14 15" key="1">
    <citation type="journal article" date="2013" name="Genome Announc.">
        <title>Draft Genome Sequence of an Alphaproteobacterium, Caenispirillum salinarum AK4(T), Isolated from a Solar Saltern.</title>
        <authorList>
            <person name="Khatri I."/>
            <person name="Singh A."/>
            <person name="Korpole S."/>
            <person name="Pinnaka A.K."/>
            <person name="Subramanian S."/>
        </authorList>
    </citation>
    <scope>NUCLEOTIDE SEQUENCE [LARGE SCALE GENOMIC DNA]</scope>
    <source>
        <strain evidence="14 15">AK4</strain>
    </source>
</reference>
<proteinExistence type="inferred from homology"/>
<evidence type="ECO:0000256" key="2">
    <source>
        <dbReference type="ARBA" id="ARBA00022679"/>
    </source>
</evidence>
<name>K9H4F5_9PROT</name>
<dbReference type="FunFam" id="3.40.50.720:FF:000033">
    <property type="entry name" value="Adenylyltransferase and sulfurtransferase MOCS3"/>
    <property type="match status" value="1"/>
</dbReference>
<keyword evidence="15" id="KW-1185">Reference proteome</keyword>
<gene>
    <name evidence="14" type="ORF">C882_3033</name>
</gene>
<dbReference type="Proteomes" id="UP000009881">
    <property type="component" value="Unassembled WGS sequence"/>
</dbReference>
<comment type="function">
    <text evidence="6">Catalyzes the adenylation by ATP of the carboxyl group of the C-terminal glycine of sulfur carrier protein MoaD.</text>
</comment>
<evidence type="ECO:0000256" key="8">
    <source>
        <dbReference type="ARBA" id="ARBA00066884"/>
    </source>
</evidence>
<evidence type="ECO:0000256" key="7">
    <source>
        <dbReference type="ARBA" id="ARBA00063809"/>
    </source>
</evidence>
<evidence type="ECO:0000256" key="12">
    <source>
        <dbReference type="ARBA" id="ARBA00078531"/>
    </source>
</evidence>
<dbReference type="PATRIC" id="fig|1238182.3.peg.781"/>
<evidence type="ECO:0000313" key="14">
    <source>
        <dbReference type="EMBL" id="EKV31969.1"/>
    </source>
</evidence>
<keyword evidence="14" id="KW-0548">Nucleotidyltransferase</keyword>
<evidence type="ECO:0000256" key="11">
    <source>
        <dbReference type="ARBA" id="ARBA00075328"/>
    </source>
</evidence>
<organism evidence="14 15">
    <name type="scientific">Caenispirillum salinarum AK4</name>
    <dbReference type="NCBI Taxonomy" id="1238182"/>
    <lineage>
        <taxon>Bacteria</taxon>
        <taxon>Pseudomonadati</taxon>
        <taxon>Pseudomonadota</taxon>
        <taxon>Alphaproteobacteria</taxon>
        <taxon>Rhodospirillales</taxon>
        <taxon>Novispirillaceae</taxon>
        <taxon>Caenispirillum</taxon>
    </lineage>
</organism>
<dbReference type="GO" id="GO:0004792">
    <property type="term" value="F:thiosulfate-cyanide sulfurtransferase activity"/>
    <property type="evidence" value="ECO:0007669"/>
    <property type="project" value="TreeGrafter"/>
</dbReference>
<dbReference type="SUPFAM" id="SSF69572">
    <property type="entry name" value="Activating enzymes of the ubiquitin-like proteins"/>
    <property type="match status" value="1"/>
</dbReference>
<evidence type="ECO:0000256" key="9">
    <source>
        <dbReference type="ARBA" id="ARBA00073635"/>
    </source>
</evidence>
<dbReference type="InterPro" id="IPR045886">
    <property type="entry name" value="ThiF/MoeB/HesA"/>
</dbReference>
<keyword evidence="4" id="KW-0067">ATP-binding</keyword>
<evidence type="ECO:0000256" key="3">
    <source>
        <dbReference type="ARBA" id="ARBA00022741"/>
    </source>
</evidence>
<dbReference type="GO" id="GO:0061605">
    <property type="term" value="F:molybdopterin-synthase adenylyltransferase activity"/>
    <property type="evidence" value="ECO:0007669"/>
    <property type="project" value="UniProtKB-EC"/>
</dbReference>
<sequence>MDFTDEQINRYARHIILREVGGAGQEALLNARVLLIGAGGLGSPMGLYLAAAGVGTLGIVDDDTVDLSNLQRQVMHDSGSVGVPKVDSAAARLRALNPDVTVVPHKTRLTADNALDLIDGYDIVADGSDNFETRFLVNDACHLAGKTLVSGAILRFDGQVSTFATHRGGPCYRCIYGDIPPAGSAPTCAQAGVLGAVPGVVGSLQATEVLKEILGVGESLSGRLMIWDALAAEVRTVRVPRDPGCALCGDAPTITDLSRHAR</sequence>
<evidence type="ECO:0000259" key="13">
    <source>
        <dbReference type="Pfam" id="PF00899"/>
    </source>
</evidence>
<dbReference type="Pfam" id="PF00899">
    <property type="entry name" value="ThiF"/>
    <property type="match status" value="1"/>
</dbReference>
<dbReference type="InterPro" id="IPR000594">
    <property type="entry name" value="ThiF_NAD_FAD-bd"/>
</dbReference>
<comment type="catalytic activity">
    <reaction evidence="5">
        <text>[molybdopterin-synthase sulfur-carrier protein]-C-terminal Gly-Gly + ATP + H(+) = [molybdopterin-synthase sulfur-carrier protein]-C-terminal Gly-Gly-AMP + diphosphate</text>
        <dbReference type="Rhea" id="RHEA:43616"/>
        <dbReference type="Rhea" id="RHEA-COMP:12159"/>
        <dbReference type="Rhea" id="RHEA-COMP:12202"/>
        <dbReference type="ChEBI" id="CHEBI:15378"/>
        <dbReference type="ChEBI" id="CHEBI:30616"/>
        <dbReference type="ChEBI" id="CHEBI:33019"/>
        <dbReference type="ChEBI" id="CHEBI:90618"/>
        <dbReference type="ChEBI" id="CHEBI:90778"/>
        <dbReference type="EC" id="2.7.7.80"/>
    </reaction>
</comment>
<dbReference type="OrthoDB" id="9804286at2"/>
<comment type="caution">
    <text evidence="14">The sequence shown here is derived from an EMBL/GenBank/DDBJ whole genome shotgun (WGS) entry which is preliminary data.</text>
</comment>
<comment type="similarity">
    <text evidence="1">Belongs to the HesA/MoeB/ThiF family.</text>
</comment>
<dbReference type="EC" id="2.7.7.80" evidence="8"/>
<dbReference type="Gene3D" id="3.40.50.720">
    <property type="entry name" value="NAD(P)-binding Rossmann-like Domain"/>
    <property type="match status" value="1"/>
</dbReference>
<dbReference type="GO" id="GO:0005829">
    <property type="term" value="C:cytosol"/>
    <property type="evidence" value="ECO:0007669"/>
    <property type="project" value="TreeGrafter"/>
</dbReference>
<dbReference type="GO" id="GO:0008641">
    <property type="term" value="F:ubiquitin-like modifier activating enzyme activity"/>
    <property type="evidence" value="ECO:0007669"/>
    <property type="project" value="InterPro"/>
</dbReference>
<dbReference type="CDD" id="cd00757">
    <property type="entry name" value="ThiF_MoeB_HesA_family"/>
    <property type="match status" value="1"/>
</dbReference>
<dbReference type="AlphaFoldDB" id="K9H4F5"/>
<evidence type="ECO:0000256" key="4">
    <source>
        <dbReference type="ARBA" id="ARBA00022840"/>
    </source>
</evidence>
<feature type="domain" description="THIF-type NAD/FAD binding fold" evidence="13">
    <location>
        <begin position="11"/>
        <end position="245"/>
    </location>
</feature>
<keyword evidence="3" id="KW-0547">Nucleotide-binding</keyword>
<dbReference type="eggNOG" id="COG0476">
    <property type="taxonomic scope" value="Bacteria"/>
</dbReference>
<evidence type="ECO:0000313" key="15">
    <source>
        <dbReference type="Proteomes" id="UP000009881"/>
    </source>
</evidence>
<dbReference type="RefSeq" id="WP_009539230.1">
    <property type="nucleotide sequence ID" value="NZ_ANHY01000004.1"/>
</dbReference>
<comment type="subunit">
    <text evidence="7">Homodimer. Forms a stable heterotetrameric complex of 2 MoeB and 2 MoaD during adenylation of MoaD.</text>
</comment>
<keyword evidence="2 14" id="KW-0808">Transferase</keyword>
<dbReference type="GO" id="GO:0005524">
    <property type="term" value="F:ATP binding"/>
    <property type="evidence" value="ECO:0007669"/>
    <property type="project" value="UniProtKB-KW"/>
</dbReference>
<protein>
    <recommendedName>
        <fullName evidence="9">Molybdopterin-synthase adenylyltransferase</fullName>
        <ecNumber evidence="8">2.7.7.80</ecNumber>
    </recommendedName>
    <alternativeName>
        <fullName evidence="12">MoaD protein adenylase</fullName>
    </alternativeName>
    <alternativeName>
        <fullName evidence="10">Molybdopterin-converting factor subunit 1 adenylase</fullName>
    </alternativeName>
    <alternativeName>
        <fullName evidence="11">Sulfur carrier protein MoaD adenylyltransferase</fullName>
    </alternativeName>
</protein>
<evidence type="ECO:0000256" key="6">
    <source>
        <dbReference type="ARBA" id="ARBA00055169"/>
    </source>
</evidence>
<dbReference type="PANTHER" id="PTHR10953:SF102">
    <property type="entry name" value="ADENYLYLTRANSFERASE AND SULFURTRANSFERASE MOCS3"/>
    <property type="match status" value="1"/>
</dbReference>